<gene>
    <name evidence="2" type="ORF">UE46_11645</name>
</gene>
<dbReference type="PROSITE" id="PS50943">
    <property type="entry name" value="HTH_CROC1"/>
    <property type="match status" value="1"/>
</dbReference>
<dbReference type="Gene3D" id="1.10.260.40">
    <property type="entry name" value="lambda repressor-like DNA-binding domains"/>
    <property type="match status" value="1"/>
</dbReference>
<dbReference type="GO" id="GO:0003677">
    <property type="term" value="F:DNA binding"/>
    <property type="evidence" value="ECO:0007669"/>
    <property type="project" value="InterPro"/>
</dbReference>
<protein>
    <submittedName>
        <fullName evidence="2">XRE family transcriptional regulator</fullName>
    </submittedName>
</protein>
<dbReference type="RefSeq" id="WP_036063428.1">
    <property type="nucleotide sequence ID" value="NZ_CP011102.1"/>
</dbReference>
<evidence type="ECO:0000313" key="2">
    <source>
        <dbReference type="EMBL" id="AQY51620.1"/>
    </source>
</evidence>
<dbReference type="SUPFAM" id="SSF47413">
    <property type="entry name" value="lambda repressor-like DNA-binding domains"/>
    <property type="match status" value="1"/>
</dbReference>
<evidence type="ECO:0000259" key="1">
    <source>
        <dbReference type="PROSITE" id="PS50943"/>
    </source>
</evidence>
<dbReference type="CDD" id="cd00093">
    <property type="entry name" value="HTH_XRE"/>
    <property type="match status" value="1"/>
</dbReference>
<organism evidence="2 3">
    <name type="scientific">Listeria weihenstephanensis</name>
    <dbReference type="NCBI Taxonomy" id="1006155"/>
    <lineage>
        <taxon>Bacteria</taxon>
        <taxon>Bacillati</taxon>
        <taxon>Bacillota</taxon>
        <taxon>Bacilli</taxon>
        <taxon>Bacillales</taxon>
        <taxon>Listeriaceae</taxon>
        <taxon>Listeria</taxon>
    </lineage>
</organism>
<sequence length="80" mass="9336">MQKIRPDMDIGKNIQRLRNDSKMTQDQVVAKMNVMGLNISKSTYAKLETNRMNIRVSELVALKIIFNAEFNDFFENLNLK</sequence>
<reference evidence="3" key="1">
    <citation type="submission" date="2015-03" db="EMBL/GenBank/DDBJ databases">
        <authorList>
            <person name="Ferrari E."/>
            <person name="Walter M.C."/>
            <person name="Huptas C."/>
            <person name="Scherer S."/>
            <person name="Mueller-Herbst S."/>
        </authorList>
    </citation>
    <scope>NUCLEOTIDE SEQUENCE [LARGE SCALE GENOMIC DNA]</scope>
    <source>
        <strain evidence="3">LWP01</strain>
    </source>
</reference>
<keyword evidence="3" id="KW-1185">Reference proteome</keyword>
<name>A0A1S7FW46_9LIST</name>
<feature type="domain" description="HTH cro/C1-type" evidence="1">
    <location>
        <begin position="14"/>
        <end position="73"/>
    </location>
</feature>
<evidence type="ECO:0000313" key="3">
    <source>
        <dbReference type="Proteomes" id="UP000223060"/>
    </source>
</evidence>
<dbReference type="EMBL" id="CP011102">
    <property type="protein sequence ID" value="AQY51620.1"/>
    <property type="molecule type" value="Genomic_DNA"/>
</dbReference>
<accession>A0A1S7FW46</accession>
<dbReference type="Proteomes" id="UP000223060">
    <property type="component" value="Chromosome"/>
</dbReference>
<dbReference type="KEGG" id="lwi:UE46_11645"/>
<proteinExistence type="predicted"/>
<dbReference type="InterPro" id="IPR001387">
    <property type="entry name" value="Cro/C1-type_HTH"/>
</dbReference>
<dbReference type="AlphaFoldDB" id="A0A1S7FW46"/>
<dbReference type="InterPro" id="IPR010982">
    <property type="entry name" value="Lambda_DNA-bd_dom_sf"/>
</dbReference>